<dbReference type="RefSeq" id="WP_310280725.1">
    <property type="nucleotide sequence ID" value="NZ_JAVDWQ010000005.1"/>
</dbReference>
<dbReference type="Proteomes" id="UP001269081">
    <property type="component" value="Unassembled WGS sequence"/>
</dbReference>
<evidence type="ECO:0008006" key="3">
    <source>
        <dbReference type="Google" id="ProtNLM"/>
    </source>
</evidence>
<dbReference type="EMBL" id="JAVDWQ010000005">
    <property type="protein sequence ID" value="MDR7210043.1"/>
    <property type="molecule type" value="Genomic_DNA"/>
</dbReference>
<name>A0ABU1Y7B7_9FLAO</name>
<sequence>MNQNSIILVFLIAFLFTNCKNETIKKADTIFEKQSPKVMDENFVTFLNNFSRDSIFQISRIKFPLKIKEIDNENMIQLIEKTIPKSEYSKLDFTYSKDALTRELDRYSQKIVFKNNIAVVEIRGVDNGIYSDFSFEKIDGKWFLKTWKDQSN</sequence>
<comment type="caution">
    <text evidence="1">The sequence shown here is derived from an EMBL/GenBank/DDBJ whole genome shotgun (WGS) entry which is preliminary data.</text>
</comment>
<keyword evidence="2" id="KW-1185">Reference proteome</keyword>
<dbReference type="Pfam" id="PF14254">
    <property type="entry name" value="DUF4348"/>
    <property type="match status" value="1"/>
</dbReference>
<dbReference type="InterPro" id="IPR025590">
    <property type="entry name" value="DUF4348"/>
</dbReference>
<gene>
    <name evidence="1" type="ORF">J2W48_001982</name>
</gene>
<organism evidence="1 2">
    <name type="scientific">Flavobacterium piscis</name>
    <dbReference type="NCBI Taxonomy" id="1114874"/>
    <lineage>
        <taxon>Bacteria</taxon>
        <taxon>Pseudomonadati</taxon>
        <taxon>Bacteroidota</taxon>
        <taxon>Flavobacteriia</taxon>
        <taxon>Flavobacteriales</taxon>
        <taxon>Flavobacteriaceae</taxon>
        <taxon>Flavobacterium</taxon>
    </lineage>
</organism>
<proteinExistence type="predicted"/>
<dbReference type="Gene3D" id="3.10.450.410">
    <property type="match status" value="1"/>
</dbReference>
<protein>
    <recommendedName>
        <fullName evidence="3">DUF4348 domain-containing protein</fullName>
    </recommendedName>
</protein>
<reference evidence="1 2" key="1">
    <citation type="submission" date="2023-07" db="EMBL/GenBank/DDBJ databases">
        <title>Sorghum-associated microbial communities from plants grown in Nebraska, USA.</title>
        <authorList>
            <person name="Schachtman D."/>
        </authorList>
    </citation>
    <scope>NUCLEOTIDE SEQUENCE [LARGE SCALE GENOMIC DNA]</scope>
    <source>
        <strain evidence="1 2">4129</strain>
    </source>
</reference>
<evidence type="ECO:0000313" key="1">
    <source>
        <dbReference type="EMBL" id="MDR7210043.1"/>
    </source>
</evidence>
<evidence type="ECO:0000313" key="2">
    <source>
        <dbReference type="Proteomes" id="UP001269081"/>
    </source>
</evidence>
<accession>A0ABU1Y7B7</accession>